<comment type="caution">
    <text evidence="1">The sequence shown here is derived from an EMBL/GenBank/DDBJ whole genome shotgun (WGS) entry which is preliminary data.</text>
</comment>
<organism evidence="1 2">
    <name type="scientific">Lindgomyces ingoldianus</name>
    <dbReference type="NCBI Taxonomy" id="673940"/>
    <lineage>
        <taxon>Eukaryota</taxon>
        <taxon>Fungi</taxon>
        <taxon>Dikarya</taxon>
        <taxon>Ascomycota</taxon>
        <taxon>Pezizomycotina</taxon>
        <taxon>Dothideomycetes</taxon>
        <taxon>Pleosporomycetidae</taxon>
        <taxon>Pleosporales</taxon>
        <taxon>Lindgomycetaceae</taxon>
        <taxon>Lindgomyces</taxon>
    </lineage>
</organism>
<gene>
    <name evidence="1" type="ORF">BDR25DRAFT_109533</name>
</gene>
<protein>
    <submittedName>
        <fullName evidence="1">Uncharacterized protein</fullName>
    </submittedName>
</protein>
<dbReference type="Proteomes" id="UP000799755">
    <property type="component" value="Unassembled WGS sequence"/>
</dbReference>
<evidence type="ECO:0000313" key="2">
    <source>
        <dbReference type="Proteomes" id="UP000799755"/>
    </source>
</evidence>
<dbReference type="EMBL" id="MU003497">
    <property type="protein sequence ID" value="KAF2474530.1"/>
    <property type="molecule type" value="Genomic_DNA"/>
</dbReference>
<evidence type="ECO:0000313" key="1">
    <source>
        <dbReference type="EMBL" id="KAF2474530.1"/>
    </source>
</evidence>
<name>A0ACB6R885_9PLEO</name>
<proteinExistence type="predicted"/>
<keyword evidence="2" id="KW-1185">Reference proteome</keyword>
<sequence>MSHMISFVLSCLFTRREMGWVHQLEEMEWRSIKFLTNIISFPQHQVPSPEEMNHQRKKTLERKLQSAKQAESRDRRNTPYPTFEFSRMGTQVDGVWYCCCRHENQLVHYHGDHPFKYLDCGSCGHKLCSKCFTSNILAQSVLTQSDPVPVPPFSQEEVPYGQICGGCGLTHRAKRVKNHTFGHQLAGVKFGDIICPCGRISSEDWFRFGIGRNDDYRHDPNNCYVRSLDKRIRRTAQQFRAQVSHHETGPPDYETLPPRPICRRQAPKDVSAESLPPYSSQDPFPRPEIRRVVTAPPMEQFSLQRRGAIRYKSDTYRR</sequence>
<accession>A0ACB6R885</accession>
<reference evidence="1" key="1">
    <citation type="journal article" date="2020" name="Stud. Mycol.">
        <title>101 Dothideomycetes genomes: a test case for predicting lifestyles and emergence of pathogens.</title>
        <authorList>
            <person name="Haridas S."/>
            <person name="Albert R."/>
            <person name="Binder M."/>
            <person name="Bloem J."/>
            <person name="Labutti K."/>
            <person name="Salamov A."/>
            <person name="Andreopoulos B."/>
            <person name="Baker S."/>
            <person name="Barry K."/>
            <person name="Bills G."/>
            <person name="Bluhm B."/>
            <person name="Cannon C."/>
            <person name="Castanera R."/>
            <person name="Culley D."/>
            <person name="Daum C."/>
            <person name="Ezra D."/>
            <person name="Gonzalez J."/>
            <person name="Henrissat B."/>
            <person name="Kuo A."/>
            <person name="Liang C."/>
            <person name="Lipzen A."/>
            <person name="Lutzoni F."/>
            <person name="Magnuson J."/>
            <person name="Mondo S."/>
            <person name="Nolan M."/>
            <person name="Ohm R."/>
            <person name="Pangilinan J."/>
            <person name="Park H.-J."/>
            <person name="Ramirez L."/>
            <person name="Alfaro M."/>
            <person name="Sun H."/>
            <person name="Tritt A."/>
            <person name="Yoshinaga Y."/>
            <person name="Zwiers L.-H."/>
            <person name="Turgeon B."/>
            <person name="Goodwin S."/>
            <person name="Spatafora J."/>
            <person name="Crous P."/>
            <person name="Grigoriev I."/>
        </authorList>
    </citation>
    <scope>NUCLEOTIDE SEQUENCE</scope>
    <source>
        <strain evidence="1">ATCC 200398</strain>
    </source>
</reference>